<feature type="compositionally biased region" description="Low complexity" evidence="9">
    <location>
        <begin position="205"/>
        <end position="217"/>
    </location>
</feature>
<dbReference type="GeneID" id="27668856"/>
<dbReference type="InterPro" id="IPR051061">
    <property type="entry name" value="Zinc_finger_trans_reg"/>
</dbReference>
<comment type="subcellular location">
    <subcellularLocation>
        <location evidence="1">Nucleus</location>
    </subcellularLocation>
</comment>
<sequence length="1222" mass="131752">MASHQHHARNVQIGAAPAQAEKYMNNGVDNVHTNIHRLLAGRTSGGTDMFGHIQPRYNNPVPQPPGYIPTGDVDANADATTHTPIKMDTTTNMTASRSSPATAGTGTVSVCPACKRTFKRRCDLNRHRRTHTRPFKCQMPNCEYSKRGFPTSQELQRHMDDRHSDKPPTFHCSFEGCNYSSKRESNCKQHMEKTHGWTYDRSRHNNGSNAAARASSNDNTALDHEYGSEIDAAGAGAGAGAADADADADGETESVQTKHKEEYGDDDEVAHNYAMPALAASSTLSPTGEDYALHQQQLLQYQQLQQFNNSLSHASSPMPMMSGEADFILYPDSQPQQITLGDGTTTALAADGSVVYTTADALTASAAAANLGAANASPAADAISNSYVPWESPLTQQEEISNLIRTTSRRFDMQSQQQKMHAQTPPARPLAHAQAQRVPVASVYPQAIGYFAPANYHTPQVPLPTSVPGSTAPSAAAAGDYAAAFSPSTPFMGAPHTFRQQQNAAYISPQTPVVGVPTLFTQAWPALLPTTTAQTQQQLHVFAEQTAGLRQQARAKAEVTEAAEAAQAPSPAKMMPMTQEIATVAAGERGIKRDHDTYQRDTNNMADEDNVHGHNDDSGGDDDDEEIDGNGGRPPHLPQDVHNNADNFDDDHMPCPYHQTDPGYYYRDNEERFSPCHTRHRYVSTVFRHLGRAAHNLIITENSASSFGVRGSGNRPQVQAGLCRRCWTSFTDQAAFNTHVDMGRPCARASRSKREKYNQILRTFCTPRPETTTAAPAPSTRPATPAPTAPVPRAVQLARQPAASIEDNAGRLVPPKVQVQVGPAQVAPTVSAPAAGATADPRSPDVKVSPTQQEVQARSKILADGNLNRNQFPVQGRAHPLHKHNNSVESSTLADADFYVSRTEFQGFTQSVTQKISALEALVQQIGTGIGSAIAPATTRAGASSSSTHPPSSLGPGPARSVISAIQTNASAHERGSLVREMDRQTILEEDDNADDTSCSNRRPHRQTHHAHQSQESRASMPVAALDANQMLAGIGEPLRTLSGLSSTSDGSSVLHAPPPASVSEDNSRSRQRRQQQQQQAQSGLPGDIRQPQQLVQQLEQLGQQGEQQQAQPVGRQRHHNEEAETLPDTAPETVADSGYVSSDNKNPHHQNRSDYSAVGTLPVVHEVVAPTASFGSLLGLAAKDVDDENNPVNADIDDGVQPPSMFDAEHCDDFDEADVLW</sequence>
<dbReference type="Proteomes" id="UP000033710">
    <property type="component" value="Unassembled WGS sequence"/>
</dbReference>
<dbReference type="EMBL" id="AXCR01000004">
    <property type="protein sequence ID" value="KJR88740.1"/>
    <property type="molecule type" value="Genomic_DNA"/>
</dbReference>
<evidence type="ECO:0000256" key="2">
    <source>
        <dbReference type="ARBA" id="ARBA00022723"/>
    </source>
</evidence>
<dbReference type="AlphaFoldDB" id="A0A0F2MIQ1"/>
<dbReference type="SMART" id="SM00355">
    <property type="entry name" value="ZnF_C2H2"/>
    <property type="match status" value="3"/>
</dbReference>
<evidence type="ECO:0000313" key="11">
    <source>
        <dbReference type="EMBL" id="KJR88740.1"/>
    </source>
</evidence>
<dbReference type="KEGG" id="ssck:SPSK_06908"/>
<keyword evidence="3 8" id="KW-0863">Zinc-finger</keyword>
<dbReference type="PROSITE" id="PS00028">
    <property type="entry name" value="ZINC_FINGER_C2H2_1"/>
    <property type="match status" value="1"/>
</dbReference>
<feature type="region of interest" description="Disordered" evidence="9">
    <location>
        <begin position="1043"/>
        <end position="1089"/>
    </location>
</feature>
<evidence type="ECO:0000256" key="8">
    <source>
        <dbReference type="PROSITE-ProRule" id="PRU00042"/>
    </source>
</evidence>
<reference evidence="11 12" key="2">
    <citation type="journal article" date="2015" name="Eukaryot. Cell">
        <title>Asexual propagation of a virulent clone complex in a human and feline outbreak of sporotrichosis.</title>
        <authorList>
            <person name="Teixeira Mde M."/>
            <person name="Rodrigues A.M."/>
            <person name="Tsui C.K."/>
            <person name="de Almeida L.G."/>
            <person name="Van Diepeningen A.D."/>
            <person name="van den Ende B.G."/>
            <person name="Fernandes G.F."/>
            <person name="Kano R."/>
            <person name="Hamelin R.C."/>
            <person name="Lopes-Bezerra L.M."/>
            <person name="Vasconcelos A.T."/>
            <person name="de Hoog S."/>
            <person name="de Camargo Z.P."/>
            <person name="Felipe M.S."/>
        </authorList>
    </citation>
    <scope>NUCLEOTIDE SEQUENCE [LARGE SCALE GENOMIC DNA]</scope>
    <source>
        <strain evidence="11 12">1099-18</strain>
    </source>
</reference>
<feature type="region of interest" description="Disordered" evidence="9">
    <location>
        <begin position="830"/>
        <end position="851"/>
    </location>
</feature>
<protein>
    <recommendedName>
        <fullName evidence="10">C2H2-type domain-containing protein</fullName>
    </recommendedName>
</protein>
<feature type="region of interest" description="Disordered" evidence="9">
    <location>
        <begin position="235"/>
        <end position="268"/>
    </location>
</feature>
<dbReference type="Gene3D" id="3.30.160.60">
    <property type="entry name" value="Classic Zinc Finger"/>
    <property type="match status" value="1"/>
</dbReference>
<keyword evidence="7" id="KW-0539">Nucleus</keyword>
<feature type="compositionally biased region" description="Low complexity" evidence="9">
    <location>
        <begin position="1043"/>
        <end position="1053"/>
    </location>
</feature>
<proteinExistence type="predicted"/>
<feature type="compositionally biased region" description="Low complexity" evidence="9">
    <location>
        <begin position="940"/>
        <end position="958"/>
    </location>
</feature>
<dbReference type="OrthoDB" id="9368434at2759"/>
<name>A0A0F2MIQ1_SPOSC</name>
<evidence type="ECO:0000256" key="3">
    <source>
        <dbReference type="ARBA" id="ARBA00022771"/>
    </source>
</evidence>
<evidence type="ECO:0000256" key="9">
    <source>
        <dbReference type="SAM" id="MobiDB-lite"/>
    </source>
</evidence>
<evidence type="ECO:0000256" key="6">
    <source>
        <dbReference type="ARBA" id="ARBA00023163"/>
    </source>
</evidence>
<feature type="compositionally biased region" description="Low complexity" evidence="9">
    <location>
        <begin position="1101"/>
        <end position="1115"/>
    </location>
</feature>
<keyword evidence="5" id="KW-0805">Transcription regulation</keyword>
<gene>
    <name evidence="11" type="ORF">SPSK_06908</name>
</gene>
<dbReference type="GO" id="GO:0005634">
    <property type="term" value="C:nucleus"/>
    <property type="evidence" value="ECO:0007669"/>
    <property type="project" value="UniProtKB-SubCell"/>
</dbReference>
<dbReference type="GO" id="GO:0008270">
    <property type="term" value="F:zinc ion binding"/>
    <property type="evidence" value="ECO:0007669"/>
    <property type="project" value="UniProtKB-KW"/>
</dbReference>
<keyword evidence="4" id="KW-0862">Zinc</keyword>
<organism evidence="11 12">
    <name type="scientific">Sporothrix schenckii 1099-18</name>
    <dbReference type="NCBI Taxonomy" id="1397361"/>
    <lineage>
        <taxon>Eukaryota</taxon>
        <taxon>Fungi</taxon>
        <taxon>Dikarya</taxon>
        <taxon>Ascomycota</taxon>
        <taxon>Pezizomycotina</taxon>
        <taxon>Sordariomycetes</taxon>
        <taxon>Sordariomycetidae</taxon>
        <taxon>Ophiostomatales</taxon>
        <taxon>Ophiostomataceae</taxon>
        <taxon>Sporothrix</taxon>
    </lineage>
</organism>
<evidence type="ECO:0000256" key="5">
    <source>
        <dbReference type="ARBA" id="ARBA00023015"/>
    </source>
</evidence>
<comment type="caution">
    <text evidence="11">The sequence shown here is derived from an EMBL/GenBank/DDBJ whole genome shotgun (WGS) entry which is preliminary data.</text>
</comment>
<dbReference type="VEuPathDB" id="FungiDB:SPSK_06908"/>
<dbReference type="PANTHER" id="PTHR46179">
    <property type="entry name" value="ZINC FINGER PROTEIN"/>
    <property type="match status" value="1"/>
</dbReference>
<dbReference type="PANTHER" id="PTHR46179:SF13">
    <property type="entry name" value="C2H2-TYPE DOMAIN-CONTAINING PROTEIN"/>
    <property type="match status" value="1"/>
</dbReference>
<feature type="region of interest" description="Disordered" evidence="9">
    <location>
        <begin position="1101"/>
        <end position="1155"/>
    </location>
</feature>
<feature type="domain" description="C2H2-type" evidence="10">
    <location>
        <begin position="109"/>
        <end position="136"/>
    </location>
</feature>
<dbReference type="InterPro" id="IPR013087">
    <property type="entry name" value="Znf_C2H2_type"/>
</dbReference>
<feature type="region of interest" description="Disordered" evidence="9">
    <location>
        <begin position="765"/>
        <end position="790"/>
    </location>
</feature>
<evidence type="ECO:0000313" key="12">
    <source>
        <dbReference type="Proteomes" id="UP000033710"/>
    </source>
</evidence>
<feature type="region of interest" description="Disordered" evidence="9">
    <location>
        <begin position="940"/>
        <end position="960"/>
    </location>
</feature>
<feature type="compositionally biased region" description="Low complexity" evidence="9">
    <location>
        <begin position="766"/>
        <end position="783"/>
    </location>
</feature>
<evidence type="ECO:0000256" key="1">
    <source>
        <dbReference type="ARBA" id="ARBA00004123"/>
    </source>
</evidence>
<feature type="region of interest" description="Disordered" evidence="9">
    <location>
        <begin position="988"/>
        <end position="1020"/>
    </location>
</feature>
<accession>A0A0F2MIQ1</accession>
<dbReference type="RefSeq" id="XP_016591416.1">
    <property type="nucleotide sequence ID" value="XM_016733579.1"/>
</dbReference>
<reference evidence="11 12" key="1">
    <citation type="journal article" date="2014" name="BMC Genomics">
        <title>Comparative genomics of the major fungal agents of human and animal Sporotrichosis: Sporothrix schenckii and Sporothrix brasiliensis.</title>
        <authorList>
            <person name="Teixeira M.M."/>
            <person name="de Almeida L.G."/>
            <person name="Kubitschek-Barreira P."/>
            <person name="Alves F.L."/>
            <person name="Kioshima E.S."/>
            <person name="Abadio A.K."/>
            <person name="Fernandes L."/>
            <person name="Derengowski L.S."/>
            <person name="Ferreira K.S."/>
            <person name="Souza R.C."/>
            <person name="Ruiz J.C."/>
            <person name="de Andrade N.C."/>
            <person name="Paes H.C."/>
            <person name="Nicola A.M."/>
            <person name="Albuquerque P."/>
            <person name="Gerber A.L."/>
            <person name="Martins V.P."/>
            <person name="Peconick L.D."/>
            <person name="Neto A.V."/>
            <person name="Chaucanez C.B."/>
            <person name="Silva P.A."/>
            <person name="Cunha O.L."/>
            <person name="de Oliveira F.F."/>
            <person name="dos Santos T.C."/>
            <person name="Barros A.L."/>
            <person name="Soares M.A."/>
            <person name="de Oliveira L.M."/>
            <person name="Marini M.M."/>
            <person name="Villalobos-Duno H."/>
            <person name="Cunha M.M."/>
            <person name="de Hoog S."/>
            <person name="da Silveira J.F."/>
            <person name="Henrissat B."/>
            <person name="Nino-Vega G.A."/>
            <person name="Cisalpino P.S."/>
            <person name="Mora-Montes H.M."/>
            <person name="Almeida S.R."/>
            <person name="Stajich J.E."/>
            <person name="Lopes-Bezerra L.M."/>
            <person name="Vasconcelos A.T."/>
            <person name="Felipe M.S."/>
        </authorList>
    </citation>
    <scope>NUCLEOTIDE SEQUENCE [LARGE SCALE GENOMIC DNA]</scope>
    <source>
        <strain evidence="11 12">1099-18</strain>
    </source>
</reference>
<feature type="compositionally biased region" description="Acidic residues" evidence="9">
    <location>
        <begin position="618"/>
        <end position="628"/>
    </location>
</feature>
<evidence type="ECO:0000259" key="10">
    <source>
        <dbReference type="PROSITE" id="PS50157"/>
    </source>
</evidence>
<feature type="region of interest" description="Disordered" evidence="9">
    <location>
        <begin position="600"/>
        <end position="656"/>
    </location>
</feature>
<feature type="compositionally biased region" description="Basic residues" evidence="9">
    <location>
        <begin position="1002"/>
        <end position="1012"/>
    </location>
</feature>
<dbReference type="GO" id="GO:0006357">
    <property type="term" value="P:regulation of transcription by RNA polymerase II"/>
    <property type="evidence" value="ECO:0007669"/>
    <property type="project" value="TreeGrafter"/>
</dbReference>
<evidence type="ECO:0000256" key="4">
    <source>
        <dbReference type="ARBA" id="ARBA00022833"/>
    </source>
</evidence>
<feature type="region of interest" description="Disordered" evidence="9">
    <location>
        <begin position="198"/>
        <end position="217"/>
    </location>
</feature>
<keyword evidence="2" id="KW-0479">Metal-binding</keyword>
<evidence type="ECO:0000256" key="7">
    <source>
        <dbReference type="ARBA" id="ARBA00023242"/>
    </source>
</evidence>
<dbReference type="PROSITE" id="PS50157">
    <property type="entry name" value="ZINC_FINGER_C2H2_2"/>
    <property type="match status" value="1"/>
</dbReference>
<keyword evidence="6" id="KW-0804">Transcription</keyword>